<dbReference type="Gene3D" id="3.40.50.10300">
    <property type="entry name" value="CoaB-like"/>
    <property type="match status" value="1"/>
</dbReference>
<dbReference type="GO" id="GO:0004633">
    <property type="term" value="F:phosphopantothenoylcysteine decarboxylase activity"/>
    <property type="evidence" value="ECO:0007669"/>
    <property type="project" value="UniProtKB-UniRule"/>
</dbReference>
<comment type="caution">
    <text evidence="3">Lacks conserved residue(s) required for the propagation of feature annotation.</text>
</comment>
<keyword evidence="3" id="KW-0479">Metal-binding</keyword>
<dbReference type="PANTHER" id="PTHR14359">
    <property type="entry name" value="HOMO-OLIGOMERIC FLAVIN CONTAINING CYS DECARBOXYLASE FAMILY"/>
    <property type="match status" value="1"/>
</dbReference>
<dbReference type="GO" id="GO:0071513">
    <property type="term" value="C:phosphopantothenoylcysteine decarboxylase complex"/>
    <property type="evidence" value="ECO:0007669"/>
    <property type="project" value="TreeGrafter"/>
</dbReference>
<reference evidence="7" key="1">
    <citation type="journal article" date="2021" name="PeerJ">
        <title>Extensive microbial diversity within the chicken gut microbiome revealed by metagenomics and culture.</title>
        <authorList>
            <person name="Gilroy R."/>
            <person name="Ravi A."/>
            <person name="Getino M."/>
            <person name="Pursley I."/>
            <person name="Horton D.L."/>
            <person name="Alikhan N.F."/>
            <person name="Baker D."/>
            <person name="Gharbi K."/>
            <person name="Hall N."/>
            <person name="Watson M."/>
            <person name="Adriaenssens E.M."/>
            <person name="Foster-Nyarko E."/>
            <person name="Jarju S."/>
            <person name="Secka A."/>
            <person name="Antonio M."/>
            <person name="Oren A."/>
            <person name="Chaudhuri R.R."/>
            <person name="La Ragione R."/>
            <person name="Hildebrand F."/>
            <person name="Pallen M.J."/>
        </authorList>
    </citation>
    <scope>NUCLEOTIDE SEQUENCE</scope>
    <source>
        <strain evidence="7">12435</strain>
    </source>
</reference>
<dbReference type="InterPro" id="IPR003382">
    <property type="entry name" value="Flavoprotein"/>
</dbReference>
<evidence type="ECO:0000256" key="2">
    <source>
        <dbReference type="ARBA" id="ARBA00023239"/>
    </source>
</evidence>
<feature type="binding site" evidence="3">
    <location>
        <position position="290"/>
    </location>
    <ligand>
        <name>CTP</name>
        <dbReference type="ChEBI" id="CHEBI:37563"/>
    </ligand>
</feature>
<gene>
    <name evidence="3 7" type="primary">coaBC</name>
    <name evidence="7" type="ORF">H9892_05300</name>
</gene>
<dbReference type="SUPFAM" id="SSF102645">
    <property type="entry name" value="CoaB-like"/>
    <property type="match status" value="1"/>
</dbReference>
<evidence type="ECO:0000256" key="3">
    <source>
        <dbReference type="HAMAP-Rule" id="MF_02225"/>
    </source>
</evidence>
<reference evidence="7" key="2">
    <citation type="submission" date="2021-04" db="EMBL/GenBank/DDBJ databases">
        <authorList>
            <person name="Gilroy R."/>
        </authorList>
    </citation>
    <scope>NUCLEOTIDE SEQUENCE</scope>
    <source>
        <strain evidence="7">12435</strain>
    </source>
</reference>
<accession>A0A9D1Q0L6</accession>
<keyword evidence="3" id="KW-0511">Multifunctional enzyme</keyword>
<dbReference type="Proteomes" id="UP000823990">
    <property type="component" value="Unassembled WGS sequence"/>
</dbReference>
<feature type="domain" description="DNA/pantothenate metabolism flavoprotein C-terminal" evidence="6">
    <location>
        <begin position="186"/>
        <end position="394"/>
    </location>
</feature>
<dbReference type="AlphaFoldDB" id="A0A9D1Q0L6"/>
<dbReference type="EMBL" id="DXHS01000082">
    <property type="protein sequence ID" value="HIW02738.1"/>
    <property type="molecule type" value="Genomic_DNA"/>
</dbReference>
<comment type="similarity">
    <text evidence="3 4">In the C-terminal section; belongs to the PPC synthetase family.</text>
</comment>
<dbReference type="NCBIfam" id="TIGR00521">
    <property type="entry name" value="coaBC_dfp"/>
    <property type="match status" value="1"/>
</dbReference>
<evidence type="ECO:0000259" key="5">
    <source>
        <dbReference type="Pfam" id="PF02441"/>
    </source>
</evidence>
<dbReference type="Gene3D" id="3.40.50.1950">
    <property type="entry name" value="Flavin prenyltransferase-like"/>
    <property type="match status" value="1"/>
</dbReference>
<comment type="pathway">
    <text evidence="3 4">Cofactor biosynthesis; coenzyme A biosynthesis; CoA from (R)-pantothenate: step 3/5.</text>
</comment>
<comment type="catalytic activity">
    <reaction evidence="3 4">
        <text>(R)-4'-phosphopantothenate + L-cysteine + CTP = N-[(R)-4-phosphopantothenoyl]-L-cysteine + CMP + diphosphate + H(+)</text>
        <dbReference type="Rhea" id="RHEA:19397"/>
        <dbReference type="ChEBI" id="CHEBI:10986"/>
        <dbReference type="ChEBI" id="CHEBI:15378"/>
        <dbReference type="ChEBI" id="CHEBI:33019"/>
        <dbReference type="ChEBI" id="CHEBI:35235"/>
        <dbReference type="ChEBI" id="CHEBI:37563"/>
        <dbReference type="ChEBI" id="CHEBI:59458"/>
        <dbReference type="ChEBI" id="CHEBI:60377"/>
        <dbReference type="EC" id="6.3.2.5"/>
    </reaction>
</comment>
<organism evidence="7 8">
    <name type="scientific">Candidatus Protoclostridium stercorigallinarum</name>
    <dbReference type="NCBI Taxonomy" id="2838741"/>
    <lineage>
        <taxon>Bacteria</taxon>
        <taxon>Bacillati</taxon>
        <taxon>Bacillota</taxon>
        <taxon>Clostridia</taxon>
        <taxon>Candidatus Protoclostridium</taxon>
    </lineage>
</organism>
<dbReference type="PANTHER" id="PTHR14359:SF6">
    <property type="entry name" value="PHOSPHOPANTOTHENOYLCYSTEINE DECARBOXYLASE"/>
    <property type="match status" value="1"/>
</dbReference>
<feature type="active site" description="Proton donor" evidence="3">
    <location>
        <position position="158"/>
    </location>
</feature>
<feature type="domain" description="Flavoprotein" evidence="5">
    <location>
        <begin position="8"/>
        <end position="175"/>
    </location>
</feature>
<evidence type="ECO:0000256" key="4">
    <source>
        <dbReference type="RuleBase" id="RU364078"/>
    </source>
</evidence>
<name>A0A9D1Q0L6_9FIRM</name>
<dbReference type="EC" id="4.1.1.36" evidence="3"/>
<comment type="similarity">
    <text evidence="3 4">In the N-terminal section; belongs to the HFCD (homo-oligomeric flavin containing Cys decarboxylase) superfamily.</text>
</comment>
<feature type="binding site" evidence="3">
    <location>
        <position position="337"/>
    </location>
    <ligand>
        <name>CTP</name>
        <dbReference type="ChEBI" id="CHEBI:37563"/>
    </ligand>
</feature>
<protein>
    <recommendedName>
        <fullName evidence="3">Coenzyme A biosynthesis bifunctional protein CoaBC</fullName>
    </recommendedName>
    <alternativeName>
        <fullName evidence="3">DNA/pantothenate metabolism flavoprotein</fullName>
    </alternativeName>
    <alternativeName>
        <fullName evidence="3">Phosphopantothenoylcysteine synthetase/decarboxylase</fullName>
        <shortName evidence="3">PPCS-PPCDC</shortName>
    </alternativeName>
    <domain>
        <recommendedName>
            <fullName evidence="3">Phosphopantothenoylcysteine decarboxylase</fullName>
            <shortName evidence="3">PPC decarboxylase</shortName>
            <shortName evidence="3">PPC-DC</shortName>
            <ecNumber evidence="3">4.1.1.36</ecNumber>
        </recommendedName>
        <alternativeName>
            <fullName evidence="3">CoaC</fullName>
        </alternativeName>
    </domain>
    <domain>
        <recommendedName>
            <fullName evidence="3">Phosphopantothenate--cysteine ligase</fullName>
            <ecNumber evidence="3">6.3.2.5</ecNumber>
        </recommendedName>
        <alternativeName>
            <fullName evidence="3">CoaB</fullName>
        </alternativeName>
        <alternativeName>
            <fullName evidence="3">Phosphopantothenoylcysteine synthetase</fullName>
            <shortName evidence="3">PPC synthetase</shortName>
            <shortName evidence="3">PPC-S</shortName>
        </alternativeName>
    </domain>
</protein>
<dbReference type="GO" id="GO:0015937">
    <property type="term" value="P:coenzyme A biosynthetic process"/>
    <property type="evidence" value="ECO:0007669"/>
    <property type="project" value="UniProtKB-UniRule"/>
</dbReference>
<comment type="function">
    <text evidence="4">Catalyzes two steps in the biosynthesis of coenzyme A. In the first step cysteine is conjugated to 4'-phosphopantothenate to form 4-phosphopantothenoylcysteine, in the latter compound is decarboxylated to form 4'-phosphopantotheine.</text>
</comment>
<feature type="binding site" evidence="3">
    <location>
        <position position="341"/>
    </location>
    <ligand>
        <name>CTP</name>
        <dbReference type="ChEBI" id="CHEBI:37563"/>
    </ligand>
</feature>
<dbReference type="GO" id="GO:0015941">
    <property type="term" value="P:pantothenate catabolic process"/>
    <property type="evidence" value="ECO:0007669"/>
    <property type="project" value="InterPro"/>
</dbReference>
<feature type="binding site" evidence="3">
    <location>
        <position position="323"/>
    </location>
    <ligand>
        <name>CTP</name>
        <dbReference type="ChEBI" id="CHEBI:37563"/>
    </ligand>
</feature>
<dbReference type="Pfam" id="PF04127">
    <property type="entry name" value="DFP"/>
    <property type="match status" value="1"/>
</dbReference>
<feature type="region of interest" description="Phosphopantothenoylcysteine decarboxylase" evidence="3">
    <location>
        <begin position="1"/>
        <end position="190"/>
    </location>
</feature>
<comment type="cofactor">
    <cofactor evidence="3">
        <name>FMN</name>
        <dbReference type="ChEBI" id="CHEBI:58210"/>
    </cofactor>
    <text evidence="3">Binds 1 FMN per subunit.</text>
</comment>
<dbReference type="Pfam" id="PF02441">
    <property type="entry name" value="Flavoprotein"/>
    <property type="match status" value="1"/>
</dbReference>
<comment type="catalytic activity">
    <reaction evidence="3 4">
        <text>N-[(R)-4-phosphopantothenoyl]-L-cysteine + H(+) = (R)-4'-phosphopantetheine + CO2</text>
        <dbReference type="Rhea" id="RHEA:16793"/>
        <dbReference type="ChEBI" id="CHEBI:15378"/>
        <dbReference type="ChEBI" id="CHEBI:16526"/>
        <dbReference type="ChEBI" id="CHEBI:59458"/>
        <dbReference type="ChEBI" id="CHEBI:61723"/>
        <dbReference type="EC" id="4.1.1.36"/>
    </reaction>
</comment>
<dbReference type="EC" id="6.3.2.5" evidence="3"/>
<feature type="binding site" evidence="3">
    <location>
        <position position="280"/>
    </location>
    <ligand>
        <name>CTP</name>
        <dbReference type="ChEBI" id="CHEBI:37563"/>
    </ligand>
</feature>
<dbReference type="GO" id="GO:0046872">
    <property type="term" value="F:metal ion binding"/>
    <property type="evidence" value="ECO:0007669"/>
    <property type="project" value="UniProtKB-KW"/>
</dbReference>
<comment type="function">
    <text evidence="3">Catalyzes two sequential steps in the biosynthesis of coenzyme A. In the first step cysteine is conjugated to 4'-phosphopantothenate to form 4-phosphopantothenoylcysteine. In the second step the latter compound is decarboxylated to form 4'-phosphopantotheine.</text>
</comment>
<comment type="pathway">
    <text evidence="3 4">Cofactor biosynthesis; coenzyme A biosynthesis; CoA from (R)-pantothenate: step 2/5.</text>
</comment>
<dbReference type="InterPro" id="IPR005252">
    <property type="entry name" value="CoaBC"/>
</dbReference>
<evidence type="ECO:0000256" key="1">
    <source>
        <dbReference type="ARBA" id="ARBA00022793"/>
    </source>
</evidence>
<dbReference type="HAMAP" id="MF_02225">
    <property type="entry name" value="CoaBC"/>
    <property type="match status" value="1"/>
</dbReference>
<sequence length="396" mass="42469">MDLKGKCVLVGVTGGIAVYKVCTLVSSLKKRGADVRVAMTKNATEFVSPLTFETLSGNRTVVDTFDRDHEWEVEHISLAKRADVCVIAPCTADFAGKLACGIADDFLSTTVMACTCPVLLAPAMNTNMLASAAYRANKKILEERGVRFVPTGSGLLACGDNGDGRMAEPDVIERYVVDLLYPRRDLAGKTVLVTAGGTREPIDPVRYICNRSSGKMGAAIAKAAADRGADVIVVCGSVTADLSDSRFERHDVVTTKDMYDAVMKELPRADVIIKAAAPCDFRPKRSADKKIKAGSDLTLELERTEDIAAAVGRAKGEKILVIFAAETGNAESYAKDKLKKKNADMVVANDVSLAGAGFGTDTNIATIITRDKTEELPLMTKRELADIILDRIAEIK</sequence>
<dbReference type="InterPro" id="IPR007085">
    <property type="entry name" value="DNA/pantothenate-metab_flavo_C"/>
</dbReference>
<keyword evidence="3" id="KW-0460">Magnesium</keyword>
<evidence type="ECO:0000259" key="6">
    <source>
        <dbReference type="Pfam" id="PF04127"/>
    </source>
</evidence>
<keyword evidence="3 4" id="KW-0436">Ligase</keyword>
<dbReference type="InterPro" id="IPR036551">
    <property type="entry name" value="Flavin_trans-like"/>
</dbReference>
<dbReference type="InterPro" id="IPR035929">
    <property type="entry name" value="CoaB-like_sf"/>
</dbReference>
<dbReference type="SUPFAM" id="SSF52507">
    <property type="entry name" value="Homo-oligomeric flavin-containing Cys decarboxylases, HFCD"/>
    <property type="match status" value="1"/>
</dbReference>
<proteinExistence type="inferred from homology"/>
<feature type="region of interest" description="Phosphopantothenate--cysteine ligase" evidence="3">
    <location>
        <begin position="191"/>
        <end position="396"/>
    </location>
</feature>
<keyword evidence="1 3" id="KW-0210">Decarboxylase</keyword>
<keyword evidence="3 4" id="KW-0285">Flavoprotein</keyword>
<evidence type="ECO:0000313" key="8">
    <source>
        <dbReference type="Proteomes" id="UP000823990"/>
    </source>
</evidence>
<evidence type="ECO:0000313" key="7">
    <source>
        <dbReference type="EMBL" id="HIW02738.1"/>
    </source>
</evidence>
<keyword evidence="3 4" id="KW-0288">FMN</keyword>
<dbReference type="GO" id="GO:0010181">
    <property type="term" value="F:FMN binding"/>
    <property type="evidence" value="ECO:0007669"/>
    <property type="project" value="UniProtKB-UniRule"/>
</dbReference>
<dbReference type="GO" id="GO:0004632">
    <property type="term" value="F:phosphopantothenate--cysteine ligase activity"/>
    <property type="evidence" value="ECO:0007669"/>
    <property type="project" value="UniProtKB-UniRule"/>
</dbReference>
<comment type="caution">
    <text evidence="7">The sequence shown here is derived from an EMBL/GenBank/DDBJ whole genome shotgun (WGS) entry which is preliminary data.</text>
</comment>
<comment type="cofactor">
    <cofactor evidence="3">
        <name>Mg(2+)</name>
        <dbReference type="ChEBI" id="CHEBI:18420"/>
    </cofactor>
</comment>
<keyword evidence="2 3" id="KW-0456">Lyase</keyword>